<dbReference type="OrthoDB" id="2935230at2759"/>
<gene>
    <name evidence="2" type="ORF">Hypma_004805</name>
</gene>
<evidence type="ECO:0000313" key="3">
    <source>
        <dbReference type="Proteomes" id="UP000076154"/>
    </source>
</evidence>
<dbReference type="AlphaFoldDB" id="A0A369IZS7"/>
<keyword evidence="3" id="KW-1185">Reference proteome</keyword>
<comment type="caution">
    <text evidence="2">The sequence shown here is derived from an EMBL/GenBank/DDBJ whole genome shotgun (WGS) entry which is preliminary data.</text>
</comment>
<sequence length="281" mass="32229">MASNHLLSLPIELVLEILLSASSSSARTYRSILLVSKQFNNLARFDCLQTVPIVLEGYEQLNSFQYLLEESPETNKRVRYLWITGDGLTCWSLITSILRSCTYVINLSCSSRSVTSLCTSESFQHTHCTELTLIETWHAWNDIMLTPHGAQLCRQLTHLRLHEGLSPEFPKTHFTHLTHLAFSSRPIREFIERHLETLRPLPALQHLVVTTFWWRDGPPDGSASELLDLDPRLAVLHCRKSWTELGTWRDGVSGGSSIWDQAKRERRSMKVFHGVFKAMRT</sequence>
<evidence type="ECO:0008006" key="4">
    <source>
        <dbReference type="Google" id="ProtNLM"/>
    </source>
</evidence>
<reference evidence="2" key="1">
    <citation type="submission" date="2018-04" db="EMBL/GenBank/DDBJ databases">
        <title>Whole genome sequencing of Hypsizygus marmoreus.</title>
        <authorList>
            <person name="Choi I.-G."/>
            <person name="Min B."/>
            <person name="Kim J.-G."/>
            <person name="Kim S."/>
            <person name="Oh Y.-L."/>
            <person name="Kong W.-S."/>
            <person name="Park H."/>
            <person name="Jeong J."/>
            <person name="Song E.-S."/>
        </authorList>
    </citation>
    <scope>NUCLEOTIDE SEQUENCE [LARGE SCALE GENOMIC DNA]</scope>
    <source>
        <strain evidence="2">51987-8</strain>
    </source>
</reference>
<proteinExistence type="predicted"/>
<feature type="signal peptide" evidence="1">
    <location>
        <begin position="1"/>
        <end position="25"/>
    </location>
</feature>
<accession>A0A369IZS7</accession>
<feature type="chain" id="PRO_5017002406" description="F-box domain-containing protein" evidence="1">
    <location>
        <begin position="26"/>
        <end position="281"/>
    </location>
</feature>
<evidence type="ECO:0000313" key="2">
    <source>
        <dbReference type="EMBL" id="RDB15258.1"/>
    </source>
</evidence>
<dbReference type="SUPFAM" id="SSF52058">
    <property type="entry name" value="L domain-like"/>
    <property type="match status" value="1"/>
</dbReference>
<evidence type="ECO:0000256" key="1">
    <source>
        <dbReference type="SAM" id="SignalP"/>
    </source>
</evidence>
<dbReference type="Proteomes" id="UP000076154">
    <property type="component" value="Unassembled WGS sequence"/>
</dbReference>
<dbReference type="InterPro" id="IPR032675">
    <property type="entry name" value="LRR_dom_sf"/>
</dbReference>
<dbReference type="InParanoid" id="A0A369IZS7"/>
<keyword evidence="1" id="KW-0732">Signal</keyword>
<dbReference type="EMBL" id="LUEZ02000184">
    <property type="protein sequence ID" value="RDB15258.1"/>
    <property type="molecule type" value="Genomic_DNA"/>
</dbReference>
<organism evidence="2 3">
    <name type="scientific">Hypsizygus marmoreus</name>
    <name type="common">White beech mushroom</name>
    <name type="synonym">Agaricus marmoreus</name>
    <dbReference type="NCBI Taxonomy" id="39966"/>
    <lineage>
        <taxon>Eukaryota</taxon>
        <taxon>Fungi</taxon>
        <taxon>Dikarya</taxon>
        <taxon>Basidiomycota</taxon>
        <taxon>Agaricomycotina</taxon>
        <taxon>Agaricomycetes</taxon>
        <taxon>Agaricomycetidae</taxon>
        <taxon>Agaricales</taxon>
        <taxon>Tricholomatineae</taxon>
        <taxon>Lyophyllaceae</taxon>
        <taxon>Hypsizygus</taxon>
    </lineage>
</organism>
<protein>
    <recommendedName>
        <fullName evidence="4">F-box domain-containing protein</fullName>
    </recommendedName>
</protein>
<dbReference type="Gene3D" id="3.80.10.10">
    <property type="entry name" value="Ribonuclease Inhibitor"/>
    <property type="match status" value="1"/>
</dbReference>
<name>A0A369IZS7_HYPMA</name>